<dbReference type="CDD" id="cd00838">
    <property type="entry name" value="MPP_superfamily"/>
    <property type="match status" value="1"/>
</dbReference>
<evidence type="ECO:0000313" key="2">
    <source>
        <dbReference type="EMBL" id="SHH53462.1"/>
    </source>
</evidence>
<dbReference type="InterPro" id="IPR029052">
    <property type="entry name" value="Metallo-depent_PP-like"/>
</dbReference>
<evidence type="ECO:0000313" key="3">
    <source>
        <dbReference type="Proteomes" id="UP000242520"/>
    </source>
</evidence>
<organism evidence="2 3">
    <name type="scientific">Tepidibacter thalassicus DSM 15285</name>
    <dbReference type="NCBI Taxonomy" id="1123350"/>
    <lineage>
        <taxon>Bacteria</taxon>
        <taxon>Bacillati</taxon>
        <taxon>Bacillota</taxon>
        <taxon>Clostridia</taxon>
        <taxon>Peptostreptococcales</taxon>
        <taxon>Peptostreptococcaceae</taxon>
        <taxon>Tepidibacter</taxon>
    </lineage>
</organism>
<gene>
    <name evidence="2" type="ORF">SAMN02744040_02278</name>
</gene>
<feature type="domain" description="Calcineurin-like phosphoesterase" evidence="1">
    <location>
        <begin position="29"/>
        <end position="187"/>
    </location>
</feature>
<sequence>MKNFKTILYRAMGFVYVPKHLKKRSEEIILHISDTPYSFFYALKKIIKEMKPDYIIHTGDLVDNIKLEFCSYLLSTYKKRLKKLIDILENSQAKEIYVCVGNHDKEEIINELSKKIYIIKKSKNIKIKNLNLRISHYSNEIIKNPLEYNLFGHDLSIRSKIDNKKIYLNGIESINIINIDTRKIINLPYPFGLDDERLGKGKVGL</sequence>
<accession>A0A1M5TRR7</accession>
<protein>
    <submittedName>
        <fullName evidence="2">Calcineurin-like phosphoesterase</fullName>
    </submittedName>
</protein>
<proteinExistence type="predicted"/>
<keyword evidence="3" id="KW-1185">Reference proteome</keyword>
<dbReference type="RefSeq" id="WP_072726487.1">
    <property type="nucleotide sequence ID" value="NZ_FQXH01000041.1"/>
</dbReference>
<dbReference type="InterPro" id="IPR004843">
    <property type="entry name" value="Calcineurin-like_PHP"/>
</dbReference>
<dbReference type="Proteomes" id="UP000242520">
    <property type="component" value="Unassembled WGS sequence"/>
</dbReference>
<dbReference type="EMBL" id="FQXH01000041">
    <property type="protein sequence ID" value="SHH53462.1"/>
    <property type="molecule type" value="Genomic_DNA"/>
</dbReference>
<dbReference type="GO" id="GO:0016787">
    <property type="term" value="F:hydrolase activity"/>
    <property type="evidence" value="ECO:0007669"/>
    <property type="project" value="InterPro"/>
</dbReference>
<name>A0A1M5TRR7_9FIRM</name>
<dbReference type="STRING" id="1123350.SAMN02744040_02278"/>
<reference evidence="3" key="1">
    <citation type="submission" date="2016-11" db="EMBL/GenBank/DDBJ databases">
        <authorList>
            <person name="Varghese N."/>
            <person name="Submissions S."/>
        </authorList>
    </citation>
    <scope>NUCLEOTIDE SEQUENCE [LARGE SCALE GENOMIC DNA]</scope>
    <source>
        <strain evidence="3">DSM 15285</strain>
    </source>
</reference>
<evidence type="ECO:0000259" key="1">
    <source>
        <dbReference type="Pfam" id="PF00149"/>
    </source>
</evidence>
<dbReference type="Gene3D" id="3.60.21.10">
    <property type="match status" value="1"/>
</dbReference>
<dbReference type="AlphaFoldDB" id="A0A1M5TRR7"/>
<dbReference type="Pfam" id="PF00149">
    <property type="entry name" value="Metallophos"/>
    <property type="match status" value="1"/>
</dbReference>
<dbReference type="SUPFAM" id="SSF56300">
    <property type="entry name" value="Metallo-dependent phosphatases"/>
    <property type="match status" value="1"/>
</dbReference>